<dbReference type="GO" id="GO:0003677">
    <property type="term" value="F:DNA binding"/>
    <property type="evidence" value="ECO:0007669"/>
    <property type="project" value="InterPro"/>
</dbReference>
<gene>
    <name evidence="3" type="ORF">GCM10011498_26930</name>
</gene>
<evidence type="ECO:0000259" key="2">
    <source>
        <dbReference type="PROSITE" id="PS50937"/>
    </source>
</evidence>
<reference evidence="3" key="1">
    <citation type="journal article" date="2014" name="Int. J. Syst. Evol. Microbiol.">
        <title>Complete genome sequence of Corynebacterium casei LMG S-19264T (=DSM 44701T), isolated from a smear-ripened cheese.</title>
        <authorList>
            <consortium name="US DOE Joint Genome Institute (JGI-PGF)"/>
            <person name="Walter F."/>
            <person name="Albersmeier A."/>
            <person name="Kalinowski J."/>
            <person name="Ruckert C."/>
        </authorList>
    </citation>
    <scope>NUCLEOTIDE SEQUENCE</scope>
    <source>
        <strain evidence="3">CGMCC 1.15880</strain>
    </source>
</reference>
<feature type="compositionally biased region" description="Acidic residues" evidence="1">
    <location>
        <begin position="183"/>
        <end position="202"/>
    </location>
</feature>
<comment type="caution">
    <text evidence="3">The sequence shown here is derived from an EMBL/GenBank/DDBJ whole genome shotgun (WGS) entry which is preliminary data.</text>
</comment>
<protein>
    <recommendedName>
        <fullName evidence="2">HTH merR-type domain-containing protein</fullName>
    </recommendedName>
</protein>
<feature type="domain" description="HTH merR-type" evidence="2">
    <location>
        <begin position="10"/>
        <end position="78"/>
    </location>
</feature>
<reference evidence="3" key="2">
    <citation type="submission" date="2020-09" db="EMBL/GenBank/DDBJ databases">
        <authorList>
            <person name="Sun Q."/>
            <person name="Zhou Y."/>
        </authorList>
    </citation>
    <scope>NUCLEOTIDE SEQUENCE</scope>
    <source>
        <strain evidence="3">CGMCC 1.15880</strain>
    </source>
</reference>
<organism evidence="3 4">
    <name type="scientific">Neptunicoccus cionae</name>
    <dbReference type="NCBI Taxonomy" id="2035344"/>
    <lineage>
        <taxon>Bacteria</taxon>
        <taxon>Pseudomonadati</taxon>
        <taxon>Pseudomonadota</taxon>
        <taxon>Alphaproteobacteria</taxon>
        <taxon>Rhodobacterales</taxon>
        <taxon>Paracoccaceae</taxon>
        <taxon>Neptunicoccus</taxon>
    </lineage>
</organism>
<dbReference type="AlphaFoldDB" id="A0A916VS05"/>
<dbReference type="EMBL" id="BMKA01000003">
    <property type="protein sequence ID" value="GGA24533.1"/>
    <property type="molecule type" value="Genomic_DNA"/>
</dbReference>
<dbReference type="CDD" id="cd04765">
    <property type="entry name" value="HTH_MlrA-like_sg2"/>
    <property type="match status" value="1"/>
</dbReference>
<dbReference type="PROSITE" id="PS50937">
    <property type="entry name" value="HTH_MERR_2"/>
    <property type="match status" value="1"/>
</dbReference>
<dbReference type="Gene3D" id="1.10.1660.10">
    <property type="match status" value="1"/>
</dbReference>
<feature type="region of interest" description="Disordered" evidence="1">
    <location>
        <begin position="115"/>
        <end position="240"/>
    </location>
</feature>
<evidence type="ECO:0000313" key="4">
    <source>
        <dbReference type="Proteomes" id="UP000628017"/>
    </source>
</evidence>
<dbReference type="SUPFAM" id="SSF46955">
    <property type="entry name" value="Putative DNA-binding domain"/>
    <property type="match status" value="1"/>
</dbReference>
<proteinExistence type="predicted"/>
<evidence type="ECO:0000313" key="3">
    <source>
        <dbReference type="EMBL" id="GGA24533.1"/>
    </source>
</evidence>
<dbReference type="SMART" id="SM00422">
    <property type="entry name" value="HTH_MERR"/>
    <property type="match status" value="1"/>
</dbReference>
<dbReference type="RefSeq" id="WP_188676228.1">
    <property type="nucleotide sequence ID" value="NZ_BMKA01000003.1"/>
</dbReference>
<evidence type="ECO:0000256" key="1">
    <source>
        <dbReference type="SAM" id="MobiDB-lite"/>
    </source>
</evidence>
<dbReference type="Proteomes" id="UP000628017">
    <property type="component" value="Unassembled WGS sequence"/>
</dbReference>
<dbReference type="InterPro" id="IPR009061">
    <property type="entry name" value="DNA-bd_dom_put_sf"/>
</dbReference>
<feature type="compositionally biased region" description="Low complexity" evidence="1">
    <location>
        <begin position="217"/>
        <end position="228"/>
    </location>
</feature>
<dbReference type="GO" id="GO:0006355">
    <property type="term" value="P:regulation of DNA-templated transcription"/>
    <property type="evidence" value="ECO:0007669"/>
    <property type="project" value="InterPro"/>
</dbReference>
<accession>A0A916VS05</accession>
<keyword evidence="4" id="KW-1185">Reference proteome</keyword>
<sequence length="292" mass="32226">MSKSPDAFRTISEVSEWLDTPTYVLRFWESRFPQIKPVKRAGGRRYYRPEDMMLLGGIKKLLHFDELTIKAAKALLKDKGVKHVMELSPDLNTPVVTPLSTADAADKADIAKMVKETSQEAPKPAVEVRVVKKAKRAEPEQEPVADTASEPVTESAPSPEETPMTQDTPKEEIKAADGNADAPEPEAPEQDAVESSDADDVIADPAMQAKATEAERQAAAQEAAQAKAAADEEADDWAGLVPDMVMNAPYRIGTPDDYDSKTMGEIEMLYYSLRMARNKMRRSINQHENRPS</sequence>
<dbReference type="Pfam" id="PF13411">
    <property type="entry name" value="MerR_1"/>
    <property type="match status" value="1"/>
</dbReference>
<dbReference type="InterPro" id="IPR000551">
    <property type="entry name" value="MerR-type_HTH_dom"/>
</dbReference>
<name>A0A916VS05_9RHOB</name>